<sequence length="1340" mass="148359">MSIEDGFATFAKMGLHDEIRKIEDLIKAIHETDTGISFKPQKVFLTSIPAAVSGDSLIAWIKLYLKIDDPQEAAHIANILLLYGYVYPLTDHESYMVKDDPTALYRFQAPYYWISKVPKPDQMDYAIYLVRCTLRKRQRYGLEDYEQRALHRLQIVLARKWDFICMQAADQERLHRDRRKIDQIERAFWRVHRPPPSRLSCFEERLPRNEHMIRRPLTWRQAYLRSLEPRILPKPRAPLSRRQPPPQALPHSHLCLSAKKSIENLLYFAANRSSYDWFLGEVGGGGAGSGSCSFHAASPWLSQPSNIETSPCMPLIGLPTCDSLLTSTPLGSCLSTDPQAEPCTEPLGDPSIPFPTVNQVRLWATSFDNLLWDPSGCQAFKAFLEKEFSSENLRFWLSVNAYQFTPVSNLKVAGQRIYDEFLGPNAPSEINIDCSTRANTTEAVKNPSWYAFMDAQQQIYKLMKSDSYARFLRSNDYSAVLRRVLAGNSHRGDRHKSRRSLRRPLSLSTATSTSSALDEGLTESIIAASLAIVGASVLHLDSHDFYGGYMTSFRFSDLLREFDKWSASPVTNGGGVAQSASTELNLSTLNNPLIRNCFSSFLIPDVEKPVSQASDETQALLAETLSSTEDVAENSMVPKPPPLESEQILPSPISSKAAPLPVNAPTPIWTKSTLIEGLRKADFDVLPRLIFADSPMVQALIRSDVTRYLEFRSVNRLLFFNPDGADDRGTTTIAASPTGSTESSSLRSHSNPPLLVKVPVSRGEVFQTRILSLTQKRMLVSFLEWCAVVTAPDLAQSTGNGATSAVRNLNFSLNPDDAGAYLDRPLVEYLQSKRNLDAFISRVAVNCLALADSAITLRNALPRFGRLIASMNRVGPFPLLWPLFGCGELPQSFCRMCAVFSGTYCLSRTVTAVRRNLNNHGRRYHLSLSTGEEVSTSCLLIGAEQAPSDWLTPQISRWIARSILVTEGSLFPSGHEPHDITLMPLPLPTLNSTEPAFLLEIPVEKSGGKVELYIVHLTAFSDSCVDAAEIFASSIGLLYSTDTETPGKPRILWNCFFTLPDLSNVACRTLGYDYGLGEGGVFVVPGLDASMFMDKAASTIFYDVFSLVRRRATPTEGVSQDGETAAAVSASVVSLEQHWDGAFPPQPPRPEELVFVEEQTPAAAIATDSPSTTITAATSDTSTPTSAHPNVAPSGHGDWSVDTIDNTTTKMQWRFLFLYSALLLLIASPLLGPSAAALATTVDLDLHAQLLSEELACDFDNITYCGLHNNGGWSFKQSLLELVQQLTNATRSKQMSLNHARFRTKYAKYYRSVMNLCALTGVLSPRGDDDDDELFHKQNG</sequence>
<dbReference type="InterPro" id="IPR036305">
    <property type="entry name" value="RGS_sf"/>
</dbReference>
<dbReference type="GO" id="GO:0005886">
    <property type="term" value="C:plasma membrane"/>
    <property type="evidence" value="ECO:0007669"/>
    <property type="project" value="TreeGrafter"/>
</dbReference>
<reference evidence="7" key="1">
    <citation type="submission" date="2022-11" db="UniProtKB">
        <authorList>
            <consortium name="WormBaseParasite"/>
        </authorList>
    </citation>
    <scope>IDENTIFICATION</scope>
</reference>
<dbReference type="Gene3D" id="3.50.50.60">
    <property type="entry name" value="FAD/NAD(P)-binding domain"/>
    <property type="match status" value="1"/>
</dbReference>
<name>A0A915EW33_9CEST</name>
<feature type="region of interest" description="Disordered" evidence="3">
    <location>
        <begin position="1169"/>
        <end position="1194"/>
    </location>
</feature>
<dbReference type="SUPFAM" id="SSF46785">
    <property type="entry name" value="Winged helix' DNA-binding domain"/>
    <property type="match status" value="1"/>
</dbReference>
<dbReference type="PANTHER" id="PTHR45746">
    <property type="entry name" value="LP21163P"/>
    <property type="match status" value="1"/>
</dbReference>
<dbReference type="InterPro" id="IPR018203">
    <property type="entry name" value="GDP_dissociation_inhibitor"/>
</dbReference>
<dbReference type="SMART" id="SM00049">
    <property type="entry name" value="DEP"/>
    <property type="match status" value="1"/>
</dbReference>
<dbReference type="InterPro" id="IPR036188">
    <property type="entry name" value="FAD/NAD-bd_sf"/>
</dbReference>
<feature type="region of interest" description="Disordered" evidence="3">
    <location>
        <begin position="728"/>
        <end position="750"/>
    </location>
</feature>
<evidence type="ECO:0000313" key="7">
    <source>
        <dbReference type="WBParaSite" id="maker-E.canG7_contigs_3588-snap-gene-0.40-mRNA-1"/>
    </source>
</evidence>
<dbReference type="CDD" id="cd04450">
    <property type="entry name" value="DEP_RGS7-like"/>
    <property type="match status" value="1"/>
</dbReference>
<dbReference type="PROSITE" id="PS50186">
    <property type="entry name" value="DEP"/>
    <property type="match status" value="1"/>
</dbReference>
<dbReference type="Gene3D" id="3.30.519.10">
    <property type="entry name" value="Guanine Nucleotide Dissociation Inhibitor, domain 2"/>
    <property type="match status" value="1"/>
</dbReference>
<dbReference type="GO" id="GO:0043005">
    <property type="term" value="C:neuron projection"/>
    <property type="evidence" value="ECO:0007669"/>
    <property type="project" value="TreeGrafter"/>
</dbReference>
<comment type="similarity">
    <text evidence="1">Belongs to the Rab GDI family.</text>
</comment>
<dbReference type="GO" id="GO:0005092">
    <property type="term" value="F:GDP-dissociation inhibitor activity"/>
    <property type="evidence" value="ECO:0007669"/>
    <property type="project" value="InterPro"/>
</dbReference>
<dbReference type="Pfam" id="PF22603">
    <property type="entry name" value="RAE1_2_domI_C"/>
    <property type="match status" value="1"/>
</dbReference>
<dbReference type="Gene3D" id="1.10.167.10">
    <property type="entry name" value="Regulator of G-protein Signalling 4, domain 2"/>
    <property type="match status" value="1"/>
</dbReference>
<dbReference type="InterPro" id="IPR047016">
    <property type="entry name" value="RGS6/7/9/11"/>
</dbReference>
<dbReference type="InterPro" id="IPR036388">
    <property type="entry name" value="WH-like_DNA-bd_sf"/>
</dbReference>
<dbReference type="GO" id="GO:0005096">
    <property type="term" value="F:GTPase activator activity"/>
    <property type="evidence" value="ECO:0007669"/>
    <property type="project" value="TreeGrafter"/>
</dbReference>
<dbReference type="InterPro" id="IPR016137">
    <property type="entry name" value="RGS"/>
</dbReference>
<protein>
    <submittedName>
        <fullName evidence="7">RGS domain-containing protein</fullName>
    </submittedName>
</protein>
<feature type="compositionally biased region" description="Low complexity" evidence="3">
    <location>
        <begin position="1169"/>
        <end position="1187"/>
    </location>
</feature>
<evidence type="ECO:0000256" key="3">
    <source>
        <dbReference type="SAM" id="MobiDB-lite"/>
    </source>
</evidence>
<dbReference type="GO" id="GO:0007264">
    <property type="term" value="P:small GTPase-mediated signal transduction"/>
    <property type="evidence" value="ECO:0007669"/>
    <property type="project" value="InterPro"/>
</dbReference>
<dbReference type="PROSITE" id="PS50132">
    <property type="entry name" value="RGS"/>
    <property type="match status" value="1"/>
</dbReference>
<feature type="domain" description="RGS" evidence="4">
    <location>
        <begin position="366"/>
        <end position="481"/>
    </location>
</feature>
<feature type="compositionally biased region" description="Polar residues" evidence="3">
    <location>
        <begin position="730"/>
        <end position="750"/>
    </location>
</feature>
<evidence type="ECO:0000259" key="5">
    <source>
        <dbReference type="PROSITE" id="PS50186"/>
    </source>
</evidence>
<dbReference type="PRINTS" id="PR01301">
    <property type="entry name" value="RGSPROTEIN"/>
</dbReference>
<dbReference type="GO" id="GO:0008277">
    <property type="term" value="P:regulation of G protein-coupled receptor signaling pathway"/>
    <property type="evidence" value="ECO:0007669"/>
    <property type="project" value="InterPro"/>
</dbReference>
<dbReference type="InterPro" id="IPR036390">
    <property type="entry name" value="WH_DNA-bd_sf"/>
</dbReference>
<evidence type="ECO:0000259" key="4">
    <source>
        <dbReference type="PROSITE" id="PS50132"/>
    </source>
</evidence>
<dbReference type="GO" id="GO:0005737">
    <property type="term" value="C:cytoplasm"/>
    <property type="evidence" value="ECO:0007669"/>
    <property type="project" value="TreeGrafter"/>
</dbReference>
<dbReference type="Gene3D" id="1.10.1240.60">
    <property type="match status" value="1"/>
</dbReference>
<dbReference type="Pfam" id="PF18148">
    <property type="entry name" value="RGS_DHEX"/>
    <property type="match status" value="1"/>
</dbReference>
<keyword evidence="2" id="KW-0734">Signal transduction inhibitor</keyword>
<dbReference type="GO" id="GO:0009968">
    <property type="term" value="P:negative regulation of signal transduction"/>
    <property type="evidence" value="ECO:0007669"/>
    <property type="project" value="UniProtKB-KW"/>
</dbReference>
<dbReference type="PANTHER" id="PTHR45746:SF5">
    <property type="entry name" value="REGULATOR OF G-PROTEIN SIGNALING 7"/>
    <property type="match status" value="1"/>
</dbReference>
<keyword evidence="6" id="KW-1185">Reference proteome</keyword>
<dbReference type="WBParaSite" id="maker-E.canG7_contigs_3588-snap-gene-0.40-mRNA-1">
    <property type="protein sequence ID" value="maker-E.canG7_contigs_3588-snap-gene-0.40-mRNA-1"/>
    <property type="gene ID" value="EcG7_03441"/>
</dbReference>
<organism evidence="6 7">
    <name type="scientific">Echinococcus canadensis</name>
    <dbReference type="NCBI Taxonomy" id="519352"/>
    <lineage>
        <taxon>Eukaryota</taxon>
        <taxon>Metazoa</taxon>
        <taxon>Spiralia</taxon>
        <taxon>Lophotrochozoa</taxon>
        <taxon>Platyhelminthes</taxon>
        <taxon>Cestoda</taxon>
        <taxon>Eucestoda</taxon>
        <taxon>Cyclophyllidea</taxon>
        <taxon>Taeniidae</taxon>
        <taxon>Echinococcus</taxon>
        <taxon>Echinococcus canadensis group</taxon>
    </lineage>
</organism>
<dbReference type="Pfam" id="PF00615">
    <property type="entry name" value="RGS"/>
    <property type="match status" value="1"/>
</dbReference>
<dbReference type="InterPro" id="IPR040759">
    <property type="entry name" value="RGS_DHEX"/>
</dbReference>
<dbReference type="SMART" id="SM00315">
    <property type="entry name" value="RGS"/>
    <property type="match status" value="1"/>
</dbReference>
<dbReference type="Gene3D" id="1.10.10.10">
    <property type="entry name" value="Winged helix-like DNA-binding domain superfamily/Winged helix DNA-binding domain"/>
    <property type="match status" value="1"/>
</dbReference>
<evidence type="ECO:0000256" key="2">
    <source>
        <dbReference type="ARBA" id="ARBA00022700"/>
    </source>
</evidence>
<accession>A0A915EW33</accession>
<dbReference type="InterPro" id="IPR047017">
    <property type="entry name" value="RGS6/7/9/11_DHEX_sf"/>
</dbReference>
<feature type="domain" description="DEP" evidence="5">
    <location>
        <begin position="32"/>
        <end position="109"/>
    </location>
</feature>
<dbReference type="Pfam" id="PF00610">
    <property type="entry name" value="DEP"/>
    <property type="match status" value="1"/>
</dbReference>
<dbReference type="Proteomes" id="UP000887562">
    <property type="component" value="Unplaced"/>
</dbReference>
<dbReference type="SUPFAM" id="SSF51905">
    <property type="entry name" value="FAD/NAD(P)-binding domain"/>
    <property type="match status" value="1"/>
</dbReference>
<dbReference type="InterPro" id="IPR000591">
    <property type="entry name" value="DEP_dom"/>
</dbReference>
<evidence type="ECO:0000256" key="1">
    <source>
        <dbReference type="ARBA" id="ARBA00005593"/>
    </source>
</evidence>
<dbReference type="InterPro" id="IPR054420">
    <property type="entry name" value="RAE1_2_domI_C"/>
</dbReference>
<dbReference type="InterPro" id="IPR044926">
    <property type="entry name" value="RGS_subdomain_2"/>
</dbReference>
<dbReference type="Gene3D" id="1.10.405.10">
    <property type="entry name" value="Guanine Nucleotide Dissociation Inhibitor, domain 1"/>
    <property type="match status" value="1"/>
</dbReference>
<evidence type="ECO:0000313" key="6">
    <source>
        <dbReference type="Proteomes" id="UP000887562"/>
    </source>
</evidence>
<dbReference type="SUPFAM" id="SSF48097">
    <property type="entry name" value="Regulator of G-protein signaling, RGS"/>
    <property type="match status" value="1"/>
</dbReference>
<dbReference type="Pfam" id="PF00996">
    <property type="entry name" value="GDI"/>
    <property type="match status" value="1"/>
</dbReference>
<proteinExistence type="inferred from homology"/>